<dbReference type="InterPro" id="IPR000742">
    <property type="entry name" value="EGF"/>
</dbReference>
<dbReference type="InterPro" id="IPR039178">
    <property type="entry name" value="Lag2"/>
</dbReference>
<dbReference type="GO" id="GO:0001708">
    <property type="term" value="P:cell fate specification"/>
    <property type="evidence" value="ECO:0007669"/>
    <property type="project" value="InterPro"/>
</dbReference>
<feature type="disulfide bond" evidence="5">
    <location>
        <begin position="312"/>
        <end position="321"/>
    </location>
</feature>
<keyword evidence="7 9" id="KW-1133">Transmembrane helix</keyword>
<dbReference type="GO" id="GO:0005112">
    <property type="term" value="F:Notch binding"/>
    <property type="evidence" value="ECO:0007669"/>
    <property type="project" value="InterPro"/>
</dbReference>
<dbReference type="EMBL" id="BTSX01000001">
    <property type="protein sequence ID" value="GMS81072.1"/>
    <property type="molecule type" value="Genomic_DNA"/>
</dbReference>
<evidence type="ECO:0000256" key="4">
    <source>
        <dbReference type="ARBA" id="ARBA00023157"/>
    </source>
</evidence>
<evidence type="ECO:0000259" key="11">
    <source>
        <dbReference type="PROSITE" id="PS51051"/>
    </source>
</evidence>
<keyword evidence="7 9" id="KW-0812">Transmembrane</keyword>
<feature type="disulfide bond" evidence="6">
    <location>
        <begin position="139"/>
        <end position="148"/>
    </location>
</feature>
<dbReference type="PROSITE" id="PS01186">
    <property type="entry name" value="EGF_2"/>
    <property type="match status" value="2"/>
</dbReference>
<accession>A0AAV5SCI0</accession>
<dbReference type="PANTHER" id="PTHR22669:SF8">
    <property type="entry name" value="PROTEIN LAG-2"/>
    <property type="match status" value="1"/>
</dbReference>
<feature type="transmembrane region" description="Helical" evidence="9">
    <location>
        <begin position="345"/>
        <end position="369"/>
    </location>
</feature>
<dbReference type="Gene3D" id="2.10.25.140">
    <property type="match status" value="1"/>
</dbReference>
<keyword evidence="2 5" id="KW-0245">EGF-like domain</keyword>
<dbReference type="SUPFAM" id="SSF57196">
    <property type="entry name" value="EGF/Laminin"/>
    <property type="match status" value="2"/>
</dbReference>
<feature type="non-terminal residue" evidence="12">
    <location>
        <position position="1"/>
    </location>
</feature>
<dbReference type="CDD" id="cd00055">
    <property type="entry name" value="EGF_Lam"/>
    <property type="match status" value="1"/>
</dbReference>
<evidence type="ECO:0000256" key="2">
    <source>
        <dbReference type="ARBA" id="ARBA00022536"/>
    </source>
</evidence>
<feature type="compositionally biased region" description="Basic and acidic residues" evidence="8">
    <location>
        <begin position="471"/>
        <end position="483"/>
    </location>
</feature>
<feature type="disulfide bond" evidence="5">
    <location>
        <begin position="273"/>
        <end position="282"/>
    </location>
</feature>
<evidence type="ECO:0000256" key="1">
    <source>
        <dbReference type="ARBA" id="ARBA00022473"/>
    </source>
</evidence>
<keyword evidence="7 9" id="KW-0472">Membrane</keyword>
<keyword evidence="1 7" id="KW-0217">Developmental protein</keyword>
<dbReference type="PANTHER" id="PTHR22669">
    <property type="entry name" value="DELTA/SERRATE/LAG-2 DOMAIN PROTEIN"/>
    <property type="match status" value="1"/>
</dbReference>
<evidence type="ECO:0000259" key="10">
    <source>
        <dbReference type="PROSITE" id="PS50026"/>
    </source>
</evidence>
<dbReference type="PROSITE" id="PS00022">
    <property type="entry name" value="EGF_1"/>
    <property type="match status" value="3"/>
</dbReference>
<comment type="caution">
    <text evidence="12">The sequence shown here is derived from an EMBL/GenBank/DDBJ whole genome shotgun (WGS) entry which is preliminary data.</text>
</comment>
<dbReference type="SMART" id="SM00051">
    <property type="entry name" value="DSL"/>
    <property type="match status" value="1"/>
</dbReference>
<proteinExistence type="predicted"/>
<keyword evidence="7" id="KW-0732">Signal</keyword>
<dbReference type="SMART" id="SM00181">
    <property type="entry name" value="EGF"/>
    <property type="match status" value="4"/>
</dbReference>
<evidence type="ECO:0000256" key="9">
    <source>
        <dbReference type="SAM" id="Phobius"/>
    </source>
</evidence>
<name>A0AAV5SCI0_9BILA</name>
<comment type="caution">
    <text evidence="5">Lacks conserved residue(s) required for the propagation of feature annotation.</text>
</comment>
<evidence type="ECO:0000256" key="7">
    <source>
        <dbReference type="RuleBase" id="RU280815"/>
    </source>
</evidence>
<keyword evidence="13" id="KW-1185">Reference proteome</keyword>
<gene>
    <name evidence="12" type="ORF">PENTCL1PPCAC_3247</name>
</gene>
<dbReference type="Proteomes" id="UP001432027">
    <property type="component" value="Unassembled WGS sequence"/>
</dbReference>
<feature type="domain" description="EGF-like" evidence="10">
    <location>
        <begin position="286"/>
        <end position="322"/>
    </location>
</feature>
<feature type="disulfide bond" evidence="6">
    <location>
        <begin position="170"/>
        <end position="179"/>
    </location>
</feature>
<comment type="function">
    <text evidence="7">Putative Notch ligand involved in the mediation of Notch signaling.</text>
</comment>
<dbReference type="PROSITE" id="PS51051">
    <property type="entry name" value="DSL"/>
    <property type="match status" value="1"/>
</dbReference>
<organism evidence="12 13">
    <name type="scientific">Pristionchus entomophagus</name>
    <dbReference type="NCBI Taxonomy" id="358040"/>
    <lineage>
        <taxon>Eukaryota</taxon>
        <taxon>Metazoa</taxon>
        <taxon>Ecdysozoa</taxon>
        <taxon>Nematoda</taxon>
        <taxon>Chromadorea</taxon>
        <taxon>Rhabditida</taxon>
        <taxon>Rhabditina</taxon>
        <taxon>Diplogasteromorpha</taxon>
        <taxon>Diplogasteroidea</taxon>
        <taxon>Neodiplogasteridae</taxon>
        <taxon>Pristionchus</taxon>
    </lineage>
</organism>
<evidence type="ECO:0000313" key="12">
    <source>
        <dbReference type="EMBL" id="GMS81072.1"/>
    </source>
</evidence>
<feature type="domain" description="EGF-like" evidence="10">
    <location>
        <begin position="245"/>
        <end position="283"/>
    </location>
</feature>
<evidence type="ECO:0000256" key="3">
    <source>
        <dbReference type="ARBA" id="ARBA00022737"/>
    </source>
</evidence>
<keyword evidence="3 7" id="KW-0677">Repeat</keyword>
<dbReference type="Gene3D" id="2.10.25.10">
    <property type="entry name" value="Laminin"/>
    <property type="match status" value="3"/>
</dbReference>
<dbReference type="PROSITE" id="PS50026">
    <property type="entry name" value="EGF_3"/>
    <property type="match status" value="2"/>
</dbReference>
<dbReference type="InterPro" id="IPR002049">
    <property type="entry name" value="LE_dom"/>
</dbReference>
<reference evidence="12" key="1">
    <citation type="submission" date="2023-10" db="EMBL/GenBank/DDBJ databases">
        <title>Genome assembly of Pristionchus species.</title>
        <authorList>
            <person name="Yoshida K."/>
            <person name="Sommer R.J."/>
        </authorList>
    </citation>
    <scope>NUCLEOTIDE SEQUENCE</scope>
    <source>
        <strain evidence="12">RS0144</strain>
    </source>
</reference>
<dbReference type="GO" id="GO:0007219">
    <property type="term" value="P:Notch signaling pathway"/>
    <property type="evidence" value="ECO:0007669"/>
    <property type="project" value="InterPro"/>
</dbReference>
<comment type="subcellular location">
    <subcellularLocation>
        <location evidence="7">Membrane</location>
        <topology evidence="7">Single-pass type I membrane protein</topology>
    </subcellularLocation>
</comment>
<dbReference type="Pfam" id="PF01414">
    <property type="entry name" value="DSL"/>
    <property type="match status" value="1"/>
</dbReference>
<sequence>RPSTPSVPDPSLIIIMNISPLLRLLLAALTVITQAYATEGFYSVQLSLSALSPQPVRTTVTLHGVEKSASVTRTSGTTEFTLDFMMTSDQVEHNDPILLDVSTVTDSDFKTETVELTRDSPRVHSIAGLVRIVSKRSQCAKNWYGHWCSTFCSTIEALHQTCEADGRRKCMPGWHGQNCEEKVCPVACKHGHCDGHQCRCRPGFAGPACDQCIPAAGCMSGACRNNTPGTCACRDGWAGPLCNIDLSLCSKHSPCAAGSTCIVKAPGKTVCICPEGKTGANCDIPSRHECPCKNGGQCLAVNGRSSSPVCKCPSGFGGPTCDLPIPTVPISSPGQQQENLVSHNLLVVLNVLLCLVVLGIGLVLIYVALRFIKTARICGPAPSSEESSQPKQQLKLHQPKTSTVSLLMPDDDSAPSSPFKGDGLFAAAKEHSAAKKVVVFDLEDTRDEPRYSACPKKSSIFLLPSPTPIPDEPKEKTYESLPV</sequence>
<evidence type="ECO:0000313" key="13">
    <source>
        <dbReference type="Proteomes" id="UP001432027"/>
    </source>
</evidence>
<dbReference type="AlphaFoldDB" id="A0AAV5SCI0"/>
<feature type="domain" description="DSL" evidence="11">
    <location>
        <begin position="137"/>
        <end position="179"/>
    </location>
</feature>
<evidence type="ECO:0000256" key="6">
    <source>
        <dbReference type="PROSITE-ProRule" id="PRU00377"/>
    </source>
</evidence>
<dbReference type="GO" id="GO:0005886">
    <property type="term" value="C:plasma membrane"/>
    <property type="evidence" value="ECO:0007669"/>
    <property type="project" value="TreeGrafter"/>
</dbReference>
<feature type="region of interest" description="Disordered" evidence="8">
    <location>
        <begin position="464"/>
        <end position="483"/>
    </location>
</feature>
<evidence type="ECO:0000256" key="8">
    <source>
        <dbReference type="SAM" id="MobiDB-lite"/>
    </source>
</evidence>
<protein>
    <recommendedName>
        <fullName evidence="7">Delta-like protein</fullName>
    </recommendedName>
</protein>
<keyword evidence="4 5" id="KW-1015">Disulfide bond</keyword>
<dbReference type="InterPro" id="IPR001774">
    <property type="entry name" value="DSL"/>
</dbReference>
<evidence type="ECO:0000256" key="5">
    <source>
        <dbReference type="PROSITE-ProRule" id="PRU00076"/>
    </source>
</evidence>